<keyword evidence="3" id="KW-1185">Reference proteome</keyword>
<organism evidence="2 3">
    <name type="scientific">Virgisporangium aliadipatigenens</name>
    <dbReference type="NCBI Taxonomy" id="741659"/>
    <lineage>
        <taxon>Bacteria</taxon>
        <taxon>Bacillati</taxon>
        <taxon>Actinomycetota</taxon>
        <taxon>Actinomycetes</taxon>
        <taxon>Micromonosporales</taxon>
        <taxon>Micromonosporaceae</taxon>
        <taxon>Virgisporangium</taxon>
    </lineage>
</organism>
<dbReference type="InterPro" id="IPR011008">
    <property type="entry name" value="Dimeric_a/b-barrel"/>
</dbReference>
<name>A0A8J4DW36_9ACTN</name>
<evidence type="ECO:0000313" key="3">
    <source>
        <dbReference type="Proteomes" id="UP000619260"/>
    </source>
</evidence>
<dbReference type="AlphaFoldDB" id="A0A8J4DW36"/>
<gene>
    <name evidence="2" type="ORF">Val02_89770</name>
</gene>
<dbReference type="SUPFAM" id="SSF54909">
    <property type="entry name" value="Dimeric alpha+beta barrel"/>
    <property type="match status" value="1"/>
</dbReference>
<dbReference type="Pfam" id="PF03992">
    <property type="entry name" value="ABM"/>
    <property type="match status" value="1"/>
</dbReference>
<proteinExistence type="predicted"/>
<evidence type="ECO:0000259" key="1">
    <source>
        <dbReference type="Pfam" id="PF03992"/>
    </source>
</evidence>
<dbReference type="EMBL" id="BOPF01000064">
    <property type="protein sequence ID" value="GIJ52091.1"/>
    <property type="molecule type" value="Genomic_DNA"/>
</dbReference>
<protein>
    <recommendedName>
        <fullName evidence="1">ABM domain-containing protein</fullName>
    </recommendedName>
</protein>
<dbReference type="Proteomes" id="UP000619260">
    <property type="component" value="Unassembled WGS sequence"/>
</dbReference>
<comment type="caution">
    <text evidence="2">The sequence shown here is derived from an EMBL/GenBank/DDBJ whole genome shotgun (WGS) entry which is preliminary data.</text>
</comment>
<dbReference type="Gene3D" id="3.30.70.100">
    <property type="match status" value="1"/>
</dbReference>
<sequence length="108" mass="11639">MTVVLINSFTVPAGREEEFLDAWNGTVAHFVTAPGFLGARLHRNLGHGDRTFQFVNVARWSDVGSYRAALKDFVPAGQRIEGVTAHPGLFEVCAELTPTPRSSGAGGR</sequence>
<dbReference type="RefSeq" id="WP_203905488.1">
    <property type="nucleotide sequence ID" value="NZ_BOPF01000064.1"/>
</dbReference>
<dbReference type="InterPro" id="IPR007138">
    <property type="entry name" value="ABM_dom"/>
</dbReference>
<evidence type="ECO:0000313" key="2">
    <source>
        <dbReference type="EMBL" id="GIJ52091.1"/>
    </source>
</evidence>
<feature type="domain" description="ABM" evidence="1">
    <location>
        <begin position="3"/>
        <end position="70"/>
    </location>
</feature>
<reference evidence="2" key="1">
    <citation type="submission" date="2021-01" db="EMBL/GenBank/DDBJ databases">
        <title>Whole genome shotgun sequence of Virgisporangium aliadipatigenens NBRC 105644.</title>
        <authorList>
            <person name="Komaki H."/>
            <person name="Tamura T."/>
        </authorList>
    </citation>
    <scope>NUCLEOTIDE SEQUENCE</scope>
    <source>
        <strain evidence="2">NBRC 105644</strain>
    </source>
</reference>
<accession>A0A8J4DW36</accession>